<comment type="caution">
    <text evidence="1">The sequence shown here is derived from an EMBL/GenBank/DDBJ whole genome shotgun (WGS) entry which is preliminary data.</text>
</comment>
<dbReference type="Gene3D" id="3.30.429.10">
    <property type="entry name" value="Macrophage Migration Inhibitory Factor"/>
    <property type="match status" value="1"/>
</dbReference>
<accession>A0A4Q7YWC2</accession>
<dbReference type="InterPro" id="IPR014347">
    <property type="entry name" value="Tautomerase/MIF_sf"/>
</dbReference>
<dbReference type="SUPFAM" id="SSF55331">
    <property type="entry name" value="Tautomerase/MIF"/>
    <property type="match status" value="1"/>
</dbReference>
<dbReference type="EMBL" id="SHKW01000001">
    <property type="protein sequence ID" value="RZU42212.1"/>
    <property type="molecule type" value="Genomic_DNA"/>
</dbReference>
<name>A0A4Q7YWC2_9BACT</name>
<dbReference type="PANTHER" id="PTHR38460:SF1">
    <property type="entry name" value="TAUTOMERASE YOLI-RELATED"/>
    <property type="match status" value="1"/>
</dbReference>
<dbReference type="InterPro" id="IPR037479">
    <property type="entry name" value="Tauto_MSAD"/>
</dbReference>
<dbReference type="AlphaFoldDB" id="A0A4Q7YWC2"/>
<evidence type="ECO:0000313" key="2">
    <source>
        <dbReference type="Proteomes" id="UP000292958"/>
    </source>
</evidence>
<proteinExistence type="predicted"/>
<evidence type="ECO:0000313" key="1">
    <source>
        <dbReference type="EMBL" id="RZU42212.1"/>
    </source>
</evidence>
<keyword evidence="2" id="KW-1185">Reference proteome</keyword>
<gene>
    <name evidence="1" type="ORF">BDD14_3764</name>
</gene>
<organism evidence="1 2">
    <name type="scientific">Edaphobacter modestus</name>
    <dbReference type="NCBI Taxonomy" id="388466"/>
    <lineage>
        <taxon>Bacteria</taxon>
        <taxon>Pseudomonadati</taxon>
        <taxon>Acidobacteriota</taxon>
        <taxon>Terriglobia</taxon>
        <taxon>Terriglobales</taxon>
        <taxon>Acidobacteriaceae</taxon>
        <taxon>Edaphobacter</taxon>
    </lineage>
</organism>
<protein>
    <submittedName>
        <fullName evidence="1">Tautomerase-like protein</fullName>
    </submittedName>
</protein>
<dbReference type="Proteomes" id="UP000292958">
    <property type="component" value="Unassembled WGS sequence"/>
</dbReference>
<dbReference type="Pfam" id="PF14552">
    <property type="entry name" value="Tautomerase_2"/>
    <property type="match status" value="1"/>
</dbReference>
<dbReference type="PANTHER" id="PTHR38460">
    <property type="entry name" value="TAUTOMERASE YOLI-RELATED"/>
    <property type="match status" value="1"/>
</dbReference>
<reference evidence="1 2" key="1">
    <citation type="submission" date="2019-02" db="EMBL/GenBank/DDBJ databases">
        <title>Genomic Encyclopedia of Archaeal and Bacterial Type Strains, Phase II (KMG-II): from individual species to whole genera.</title>
        <authorList>
            <person name="Goeker M."/>
        </authorList>
    </citation>
    <scope>NUCLEOTIDE SEQUENCE [LARGE SCALE GENOMIC DNA]</scope>
    <source>
        <strain evidence="1 2">DSM 18101</strain>
    </source>
</reference>
<sequence>MPLFTVTMKSNRSTNEKDRLSRAIHAASIAAGYPEDDLFQRFLSLGPSDFRVDLYYPALPKPRTDQMLMIEVLVSSGTDTNRKKGLVAALVEKLGEAGIDPNDIMVFFLETDRASGSFGGGQFAPPVAFA</sequence>